<proteinExistence type="predicted"/>
<dbReference type="OrthoDB" id="10674673at2759"/>
<organism evidence="2 3">
    <name type="scientific">Brachionus calyciflorus</name>
    <dbReference type="NCBI Taxonomy" id="104777"/>
    <lineage>
        <taxon>Eukaryota</taxon>
        <taxon>Metazoa</taxon>
        <taxon>Spiralia</taxon>
        <taxon>Gnathifera</taxon>
        <taxon>Rotifera</taxon>
        <taxon>Eurotatoria</taxon>
        <taxon>Monogononta</taxon>
        <taxon>Pseudotrocha</taxon>
        <taxon>Ploima</taxon>
        <taxon>Brachionidae</taxon>
        <taxon>Brachionus</taxon>
    </lineage>
</organism>
<comment type="caution">
    <text evidence="2">The sequence shown here is derived from an EMBL/GenBank/DDBJ whole genome shotgun (WGS) entry which is preliminary data.</text>
</comment>
<dbReference type="EMBL" id="CAJNOC010002347">
    <property type="protein sequence ID" value="CAF0927832.1"/>
    <property type="molecule type" value="Genomic_DNA"/>
</dbReference>
<sequence>MSTPSKRFKRDSLKTSPVSAGNPNNRNNSNSNSPTSSPHSNLNSEELIQNFQNLYNECKQARSTTRNADAVFDRLSKKFSKNLDSSNDEKMVIAFFGGSGLHKSSSINFLLSGNFDSPLPNSDTSGCGVTTTPIRCEYHIEPHDNYILKSYADKRIIQNEEILNPNEIKDRLEQVNQCDKYDEILLQVPLKQKPKQSPFPDNIQFLDLIGTEVNMVAKSLKDESPSVKKNRNSIQQREIHCVFIFSKERGKCTPEIIRNLWDIDVFNNLRDKCKPKLVMFDIIQAWRKTQEEIEMTFRCEGIEQCTKSIQVSLIQAFDFDLNPNSNENVNDSKQLELPIMHKSLVIPEFPNTLEVLTKISQSISHLIHDNKNLLILESAVKLLVEIRQKLKNKLNSQTSLLTRALLKFFETKLYAKLKMDCDLKIENIIETLLDNVISKDIMEPLVELNVDEESKNYKLNSFMDYTKRLEQCLRQYLIKNKHIEHFEIQFFSDFNAEYLSWRIENVLKDSLKNELTRFIHEKIINDHSDETRILDEFYRAKESLKQALDMKECIVDSSSENSNTKELTALEDKLRLSKEKIEAKIFNLVGEETEFKYDHYEIREPCLSASENTLKFPTLNSKCDSLSDCFKNKWLKSIKSDLKANSLLDEGRQKSQILKNNQFVQTELSDILLTEVNQLEIETLVQIYIDKENKKVKFEYDAKKINEKIQNLVKNITDLDADGLSTHLYPIFMSSVQREANFTPNLLVKDLCHSDSSIKNFLIFLFIEAGTPQQRYEQTINYYVELTNSIYKKTNRKLSENPIILCFLPEKNMGIGRKR</sequence>
<evidence type="ECO:0000313" key="2">
    <source>
        <dbReference type="EMBL" id="CAF0927832.1"/>
    </source>
</evidence>
<feature type="region of interest" description="Disordered" evidence="1">
    <location>
        <begin position="1"/>
        <end position="42"/>
    </location>
</feature>
<feature type="compositionally biased region" description="Low complexity" evidence="1">
    <location>
        <begin position="17"/>
        <end position="42"/>
    </location>
</feature>
<dbReference type="Proteomes" id="UP000663879">
    <property type="component" value="Unassembled WGS sequence"/>
</dbReference>
<protein>
    <submittedName>
        <fullName evidence="2">Uncharacterized protein</fullName>
    </submittedName>
</protein>
<gene>
    <name evidence="2" type="ORF">OXX778_LOCUS12740</name>
</gene>
<dbReference type="AlphaFoldDB" id="A0A814BG52"/>
<reference evidence="2" key="1">
    <citation type="submission" date="2021-02" db="EMBL/GenBank/DDBJ databases">
        <authorList>
            <person name="Nowell W R."/>
        </authorList>
    </citation>
    <scope>NUCLEOTIDE SEQUENCE</scope>
    <source>
        <strain evidence="2">Ploen Becks lab</strain>
    </source>
</reference>
<name>A0A814BG52_9BILA</name>
<keyword evidence="3" id="KW-1185">Reference proteome</keyword>
<evidence type="ECO:0000256" key="1">
    <source>
        <dbReference type="SAM" id="MobiDB-lite"/>
    </source>
</evidence>
<accession>A0A814BG52</accession>
<evidence type="ECO:0000313" key="3">
    <source>
        <dbReference type="Proteomes" id="UP000663879"/>
    </source>
</evidence>